<dbReference type="InterPro" id="IPR014009">
    <property type="entry name" value="PIK_FAT"/>
</dbReference>
<dbReference type="Gene3D" id="1.25.40.10">
    <property type="entry name" value="Tetratricopeptide repeat domain"/>
    <property type="match status" value="1"/>
</dbReference>
<dbReference type="SMART" id="SM00146">
    <property type="entry name" value="PI3Kc"/>
    <property type="match status" value="1"/>
</dbReference>
<dbReference type="Gene3D" id="1.10.1070.11">
    <property type="entry name" value="Phosphatidylinositol 3-/4-kinase, catalytic domain"/>
    <property type="match status" value="1"/>
</dbReference>
<keyword evidence="7" id="KW-0067">ATP-binding</keyword>
<dbReference type="Gene3D" id="1.20.120.150">
    <property type="entry name" value="FKBP12-rapamycin binding domain"/>
    <property type="match status" value="1"/>
</dbReference>
<dbReference type="PANTHER" id="PTHR11139">
    <property type="entry name" value="ATAXIA TELANGIECTASIA MUTATED ATM -RELATED"/>
    <property type="match status" value="1"/>
</dbReference>
<dbReference type="PROSITE" id="PS00915">
    <property type="entry name" value="PI3_4_KINASE_1"/>
    <property type="match status" value="1"/>
</dbReference>
<feature type="domain" description="FATC" evidence="12">
    <location>
        <begin position="1375"/>
        <end position="1407"/>
    </location>
</feature>
<dbReference type="PANTHER" id="PTHR11139:SF9">
    <property type="entry name" value="SERINE_THREONINE-PROTEIN KINASE MTOR"/>
    <property type="match status" value="1"/>
</dbReference>
<gene>
    <name evidence="13" type="ORF">KUTeg_001774</name>
</gene>
<dbReference type="EMBL" id="JARBDR010000141">
    <property type="protein sequence ID" value="KAJ8320187.1"/>
    <property type="molecule type" value="Genomic_DNA"/>
</dbReference>
<dbReference type="Pfam" id="PF02259">
    <property type="entry name" value="FAT"/>
    <property type="match status" value="1"/>
</dbReference>
<evidence type="ECO:0000256" key="1">
    <source>
        <dbReference type="ARBA" id="ARBA00011031"/>
    </source>
</evidence>
<dbReference type="InterPro" id="IPR009076">
    <property type="entry name" value="FRB_dom"/>
</dbReference>
<keyword evidence="3" id="KW-0808">Transferase</keyword>
<dbReference type="Gene3D" id="1.25.10.10">
    <property type="entry name" value="Leucine-rich Repeat Variant"/>
    <property type="match status" value="1"/>
</dbReference>
<dbReference type="SUPFAM" id="SSF48371">
    <property type="entry name" value="ARM repeat"/>
    <property type="match status" value="1"/>
</dbReference>
<reference evidence="13 14" key="1">
    <citation type="submission" date="2022-12" db="EMBL/GenBank/DDBJ databases">
        <title>Chromosome-level genome of Tegillarca granosa.</title>
        <authorList>
            <person name="Kim J."/>
        </authorList>
    </citation>
    <scope>NUCLEOTIDE SEQUENCE [LARGE SCALE GENOMIC DNA]</scope>
    <source>
        <strain evidence="13">Teg-2019</strain>
        <tissue evidence="13">Adductor muscle</tissue>
    </source>
</reference>
<dbReference type="SMART" id="SM01343">
    <property type="entry name" value="FATC"/>
    <property type="match status" value="1"/>
</dbReference>
<evidence type="ECO:0000313" key="14">
    <source>
        <dbReference type="Proteomes" id="UP001217089"/>
    </source>
</evidence>
<dbReference type="Pfam" id="PF02260">
    <property type="entry name" value="FATC"/>
    <property type="match status" value="1"/>
</dbReference>
<evidence type="ECO:0000256" key="4">
    <source>
        <dbReference type="ARBA" id="ARBA00022737"/>
    </source>
</evidence>
<evidence type="ECO:0000259" key="12">
    <source>
        <dbReference type="PROSITE" id="PS51190"/>
    </source>
</evidence>
<dbReference type="Pfam" id="PF23593">
    <property type="entry name" value="HEAT_ATR"/>
    <property type="match status" value="1"/>
</dbReference>
<dbReference type="InterPro" id="IPR011009">
    <property type="entry name" value="Kinase-like_dom_sf"/>
</dbReference>
<dbReference type="Pfam" id="PF08771">
    <property type="entry name" value="FRB_dom"/>
    <property type="match status" value="1"/>
</dbReference>
<keyword evidence="14" id="KW-1185">Reference proteome</keyword>
<evidence type="ECO:0000256" key="8">
    <source>
        <dbReference type="ARBA" id="ARBA00047899"/>
    </source>
</evidence>
<dbReference type="InterPro" id="IPR050517">
    <property type="entry name" value="DDR_Repair_Kinase"/>
</dbReference>
<proteinExistence type="inferred from homology"/>
<dbReference type="InterPro" id="IPR016024">
    <property type="entry name" value="ARM-type_fold"/>
</dbReference>
<evidence type="ECO:0000256" key="3">
    <source>
        <dbReference type="ARBA" id="ARBA00022679"/>
    </source>
</evidence>
<dbReference type="InterPro" id="IPR003152">
    <property type="entry name" value="FATC_dom"/>
</dbReference>
<evidence type="ECO:0000313" key="13">
    <source>
        <dbReference type="EMBL" id="KAJ8320187.1"/>
    </source>
</evidence>
<keyword evidence="4" id="KW-0677">Repeat</keyword>
<feature type="domain" description="FAT" evidence="11">
    <location>
        <begin position="271"/>
        <end position="843"/>
    </location>
</feature>
<dbReference type="EC" id="2.7.11.1" evidence="2"/>
<evidence type="ECO:0000256" key="2">
    <source>
        <dbReference type="ARBA" id="ARBA00012513"/>
    </source>
</evidence>
<comment type="caution">
    <text evidence="13">The sequence shown here is derived from an EMBL/GenBank/DDBJ whole genome shotgun (WGS) entry which is preliminary data.</text>
</comment>
<name>A0ABQ9FW28_TEGGR</name>
<evidence type="ECO:0000256" key="5">
    <source>
        <dbReference type="ARBA" id="ARBA00022741"/>
    </source>
</evidence>
<dbReference type="CDD" id="cd05169">
    <property type="entry name" value="PIKKc_TOR"/>
    <property type="match status" value="1"/>
</dbReference>
<sequence>MDDYLHLLLPPVVKLFDSNDIPLHVRRVALETIDRMSDTLDLTDYASRIIHPLVRTMDTTSELQNTAMDTLCALIIQLGQKFSIFVPMVNKVVTKHKIVHQRYSILMCRIIKGSTIAEEEDDPILMKHRRNRNKISDSGDASTETATIKKLNVSFPNLQKALGAGRRESKEDWMEWLRRLSIELLKESPSPALRSCWALAQTYNPLAKDLFNAAFVSCWTELTETQQDELIHSLEQALTSQEIPEITQTLLNLAEFMEHCDKGPLPLDTSLLGQRAMRCRAYAKALHYKEEEFHRGPTTETLEALISINNKLQQPESAAGVLEYTMKHHRADLKIQEGWYEKLHEWNKALTAYNNKAEQNPDDFSVVLGRMRCLDALAEWGHLHQIACDRWAVASDNDRTSMARMASAAAWGLGHWESMEEYMCMIPRTSYDGAFYRAVFALHSENYQMAQQCIDKARDILDTELTAMAGESYNRAYGAMVNVQMLSELEEVIQYKLVPERREAIKQMWWDRLQGCQRVVEDWQKIIQVRSLVVSPLEDMKTWLKYASLCRKSGRLALSHKTLVMLLGTDPSKNPDHPLPTVNPQVTFAYMKHMWKSNNKNEAYGKLQHFVQHSLQTCVRQLIAPEDTPKRTEINKLLARCYLKLGDWAEAKLGISETSIPQVLEYYSLATEHDKNWYKAWHALALANYEAVLFYKQKDQTDEGASSSSEATTATLYAASTSDGTHSPSRPDTNALMMHKYCVPAVQGFFRSIALSQQNSLQDTLRLLTLWFDYGQWPEVYEALVEGLKTIQIDNWLQVIPQLIARIDTPRHLVGRLISQLLIDVGKTHPQALIYPLTVASKSNAQARQAAANKILKSMCEHSNSLVQQAMLVSEELIRVAILWHELWHEGLEEASRLYFGERDVKGMFATLEPLHSMMDRGPQTLKETSFNQAYGRDLFEAQDWCRKYQRSNNVKELTQAWDVYYHVFRRISKQLPQLTSLELQYVSPKLLHCHDLELAVPGTYDPNQPVVKIKRVQSSLQVITSKQRPRKLSIFGSNGQEYQFLLKGHEDLRQDERVMQLFRLVNSLLLSNAETFRRNLTIHRFSVIPLSTNSGLIGWVPHTDTLHSLIRDYREKKKILLNIEHRLMLRMAPDYDHLTLMQKVEVFEHALEHTQGDDLSKILWYKSPSSESMDSLSCACTICGNHVCVTLEAVKGSLSLHPSNLMLDRLSGKIIHIDFGDCFEVAMVREKFPEKIPFRLTRMLINAMEVTGIDGNYRMTCESVMEVLREHKDSLMAVLEAFVYDPLLNWRLMDVITKPKPKTARSDSYTGSQEQGDILESVDMAQASHKKSVPGTAGSGGGDNSQSEVLNKKAISIVNRVRDKLTGKDFPTDEPIDVPTQVELLIKQATSHENLCQCYIGWCPFW</sequence>
<feature type="domain" description="PI3K/PI4K catalytic" evidence="10">
    <location>
        <begin position="1017"/>
        <end position="1334"/>
    </location>
</feature>
<dbReference type="SMART" id="SM01345">
    <property type="entry name" value="Rapamycin_bind"/>
    <property type="match status" value="1"/>
</dbReference>
<evidence type="ECO:0000256" key="6">
    <source>
        <dbReference type="ARBA" id="ARBA00022777"/>
    </source>
</evidence>
<dbReference type="SUPFAM" id="SSF56112">
    <property type="entry name" value="Protein kinase-like (PK-like)"/>
    <property type="match status" value="1"/>
</dbReference>
<dbReference type="SUPFAM" id="SSF47212">
    <property type="entry name" value="FKBP12-rapamycin-binding domain of FKBP-rapamycin-associated protein (FRAP)"/>
    <property type="match status" value="1"/>
</dbReference>
<comment type="similarity">
    <text evidence="1">Belongs to the PI3/PI4-kinase family.</text>
</comment>
<dbReference type="InterPro" id="IPR026683">
    <property type="entry name" value="TOR_cat"/>
</dbReference>
<evidence type="ECO:0000259" key="11">
    <source>
        <dbReference type="PROSITE" id="PS51189"/>
    </source>
</evidence>
<comment type="catalytic activity">
    <reaction evidence="9">
        <text>L-seryl-[protein] + ATP = O-phospho-L-seryl-[protein] + ADP + H(+)</text>
        <dbReference type="Rhea" id="RHEA:17989"/>
        <dbReference type="Rhea" id="RHEA-COMP:9863"/>
        <dbReference type="Rhea" id="RHEA-COMP:11604"/>
        <dbReference type="ChEBI" id="CHEBI:15378"/>
        <dbReference type="ChEBI" id="CHEBI:29999"/>
        <dbReference type="ChEBI" id="CHEBI:30616"/>
        <dbReference type="ChEBI" id="CHEBI:83421"/>
        <dbReference type="ChEBI" id="CHEBI:456216"/>
        <dbReference type="EC" id="2.7.11.1"/>
    </reaction>
</comment>
<organism evidence="13 14">
    <name type="scientific">Tegillarca granosa</name>
    <name type="common">Malaysian cockle</name>
    <name type="synonym">Anadara granosa</name>
    <dbReference type="NCBI Taxonomy" id="220873"/>
    <lineage>
        <taxon>Eukaryota</taxon>
        <taxon>Metazoa</taxon>
        <taxon>Spiralia</taxon>
        <taxon>Lophotrochozoa</taxon>
        <taxon>Mollusca</taxon>
        <taxon>Bivalvia</taxon>
        <taxon>Autobranchia</taxon>
        <taxon>Pteriomorphia</taxon>
        <taxon>Arcoida</taxon>
        <taxon>Arcoidea</taxon>
        <taxon>Arcidae</taxon>
        <taxon>Tegillarca</taxon>
    </lineage>
</organism>
<evidence type="ECO:0000256" key="9">
    <source>
        <dbReference type="ARBA" id="ARBA00048679"/>
    </source>
</evidence>
<dbReference type="InterPro" id="IPR018936">
    <property type="entry name" value="PI3/4_kinase_CS"/>
</dbReference>
<protein>
    <recommendedName>
        <fullName evidence="2">non-specific serine/threonine protein kinase</fullName>
        <ecNumber evidence="2">2.7.11.1</ecNumber>
    </recommendedName>
</protein>
<keyword evidence="6" id="KW-0418">Kinase</keyword>
<dbReference type="SUPFAM" id="SSF48452">
    <property type="entry name" value="TPR-like"/>
    <property type="match status" value="1"/>
</dbReference>
<dbReference type="Pfam" id="PF00454">
    <property type="entry name" value="PI3_PI4_kinase"/>
    <property type="match status" value="1"/>
</dbReference>
<dbReference type="PROSITE" id="PS50290">
    <property type="entry name" value="PI3_4_KINASE_3"/>
    <property type="match status" value="1"/>
</dbReference>
<dbReference type="InterPro" id="IPR057564">
    <property type="entry name" value="HEAT_ATR"/>
</dbReference>
<dbReference type="Gene3D" id="3.30.1010.10">
    <property type="entry name" value="Phosphatidylinositol 3-kinase Catalytic Subunit, Chain A, domain 4"/>
    <property type="match status" value="1"/>
</dbReference>
<comment type="catalytic activity">
    <reaction evidence="8">
        <text>L-threonyl-[protein] + ATP = O-phospho-L-threonyl-[protein] + ADP + H(+)</text>
        <dbReference type="Rhea" id="RHEA:46608"/>
        <dbReference type="Rhea" id="RHEA-COMP:11060"/>
        <dbReference type="Rhea" id="RHEA-COMP:11605"/>
        <dbReference type="ChEBI" id="CHEBI:15378"/>
        <dbReference type="ChEBI" id="CHEBI:30013"/>
        <dbReference type="ChEBI" id="CHEBI:30616"/>
        <dbReference type="ChEBI" id="CHEBI:61977"/>
        <dbReference type="ChEBI" id="CHEBI:456216"/>
        <dbReference type="EC" id="2.7.11.1"/>
    </reaction>
</comment>
<dbReference type="InterPro" id="IPR036940">
    <property type="entry name" value="PI3/4_kinase_cat_sf"/>
</dbReference>
<keyword evidence="5" id="KW-0547">Nucleotide-binding</keyword>
<accession>A0ABQ9FW28</accession>
<dbReference type="InterPro" id="IPR000403">
    <property type="entry name" value="PI3/4_kinase_cat_dom"/>
</dbReference>
<dbReference type="InterPro" id="IPR036738">
    <property type="entry name" value="FRB_sf"/>
</dbReference>
<dbReference type="PROSITE" id="PS51190">
    <property type="entry name" value="FATC"/>
    <property type="match status" value="1"/>
</dbReference>
<dbReference type="PROSITE" id="PS51189">
    <property type="entry name" value="FAT"/>
    <property type="match status" value="1"/>
</dbReference>
<evidence type="ECO:0000256" key="7">
    <source>
        <dbReference type="ARBA" id="ARBA00022840"/>
    </source>
</evidence>
<dbReference type="InterPro" id="IPR011990">
    <property type="entry name" value="TPR-like_helical_dom_sf"/>
</dbReference>
<evidence type="ECO:0000259" key="10">
    <source>
        <dbReference type="PROSITE" id="PS50290"/>
    </source>
</evidence>
<dbReference type="InterPro" id="IPR003151">
    <property type="entry name" value="PIK-rel_kinase_FAT"/>
</dbReference>
<dbReference type="InterPro" id="IPR011989">
    <property type="entry name" value="ARM-like"/>
</dbReference>
<dbReference type="Proteomes" id="UP001217089">
    <property type="component" value="Unassembled WGS sequence"/>
</dbReference>